<dbReference type="Proteomes" id="UP001154282">
    <property type="component" value="Unassembled WGS sequence"/>
</dbReference>
<gene>
    <name evidence="5" type="ORF">LITE_LOCUS48222</name>
</gene>
<dbReference type="EMBL" id="CAMGYJ010000011">
    <property type="protein sequence ID" value="CAI0557088.1"/>
    <property type="molecule type" value="Genomic_DNA"/>
</dbReference>
<dbReference type="InterPro" id="IPR003593">
    <property type="entry name" value="AAA+_ATPase"/>
</dbReference>
<comment type="caution">
    <text evidence="5">The sequence shown here is derived from an EMBL/GenBank/DDBJ whole genome shotgun (WGS) entry which is preliminary data.</text>
</comment>
<name>A0AAV0RLH3_9ROSI</name>
<dbReference type="GO" id="GO:0005524">
    <property type="term" value="F:ATP binding"/>
    <property type="evidence" value="ECO:0007669"/>
    <property type="project" value="UniProtKB-KW"/>
</dbReference>
<dbReference type="InterPro" id="IPR003959">
    <property type="entry name" value="ATPase_AAA_core"/>
</dbReference>
<dbReference type="PROSITE" id="PS00674">
    <property type="entry name" value="AAA"/>
    <property type="match status" value="1"/>
</dbReference>
<dbReference type="SUPFAM" id="SSF52540">
    <property type="entry name" value="P-loop containing nucleoside triphosphate hydrolases"/>
    <property type="match status" value="1"/>
</dbReference>
<dbReference type="InterPro" id="IPR027417">
    <property type="entry name" value="P-loop_NTPase"/>
</dbReference>
<dbReference type="Gene3D" id="6.10.280.40">
    <property type="match status" value="1"/>
</dbReference>
<dbReference type="Gene3D" id="3.40.50.300">
    <property type="entry name" value="P-loop containing nucleotide triphosphate hydrolases"/>
    <property type="match status" value="1"/>
</dbReference>
<protein>
    <recommendedName>
        <fullName evidence="4">AAA+ ATPase domain-containing protein</fullName>
    </recommendedName>
</protein>
<accession>A0AAV0RLH3</accession>
<dbReference type="Pfam" id="PF25568">
    <property type="entry name" value="AAA_lid_At3g28540"/>
    <property type="match status" value="1"/>
</dbReference>
<dbReference type="Pfam" id="PF00004">
    <property type="entry name" value="AAA"/>
    <property type="match status" value="1"/>
</dbReference>
<dbReference type="InterPro" id="IPR050747">
    <property type="entry name" value="Mitochondrial_chaperone_BCS1"/>
</dbReference>
<evidence type="ECO:0000256" key="1">
    <source>
        <dbReference type="ARBA" id="ARBA00007448"/>
    </source>
</evidence>
<evidence type="ECO:0000313" key="5">
    <source>
        <dbReference type="EMBL" id="CAI0557088.1"/>
    </source>
</evidence>
<organism evidence="5 6">
    <name type="scientific">Linum tenue</name>
    <dbReference type="NCBI Taxonomy" id="586396"/>
    <lineage>
        <taxon>Eukaryota</taxon>
        <taxon>Viridiplantae</taxon>
        <taxon>Streptophyta</taxon>
        <taxon>Embryophyta</taxon>
        <taxon>Tracheophyta</taxon>
        <taxon>Spermatophyta</taxon>
        <taxon>Magnoliopsida</taxon>
        <taxon>eudicotyledons</taxon>
        <taxon>Gunneridae</taxon>
        <taxon>Pentapetalae</taxon>
        <taxon>rosids</taxon>
        <taxon>fabids</taxon>
        <taxon>Malpighiales</taxon>
        <taxon>Linaceae</taxon>
        <taxon>Linum</taxon>
    </lineage>
</organism>
<evidence type="ECO:0000256" key="2">
    <source>
        <dbReference type="RuleBase" id="RU003651"/>
    </source>
</evidence>
<reference evidence="5" key="1">
    <citation type="submission" date="2022-08" db="EMBL/GenBank/DDBJ databases">
        <authorList>
            <person name="Gutierrez-Valencia J."/>
        </authorList>
    </citation>
    <scope>NUCLEOTIDE SEQUENCE</scope>
</reference>
<dbReference type="SMART" id="SM00382">
    <property type="entry name" value="AAA"/>
    <property type="match status" value="1"/>
</dbReference>
<feature type="non-terminal residue" evidence="5">
    <location>
        <position position="1"/>
    </location>
</feature>
<keyword evidence="6" id="KW-1185">Reference proteome</keyword>
<dbReference type="PANTHER" id="PTHR23070">
    <property type="entry name" value="BCS1 AAA-TYPE ATPASE"/>
    <property type="match status" value="1"/>
</dbReference>
<dbReference type="AlphaFoldDB" id="A0AAV0RLH3"/>
<feature type="domain" description="AAA+ ATPase" evidence="4">
    <location>
        <begin position="146"/>
        <end position="294"/>
    </location>
</feature>
<evidence type="ECO:0000256" key="3">
    <source>
        <dbReference type="SAM" id="MobiDB-lite"/>
    </source>
</evidence>
<proteinExistence type="inferred from homology"/>
<comment type="similarity">
    <text evidence="1">Belongs to the AAA ATPase family. BCS1 subfamily.</text>
</comment>
<dbReference type="InterPro" id="IPR003960">
    <property type="entry name" value="ATPase_AAA_CS"/>
</dbReference>
<evidence type="ECO:0000313" key="6">
    <source>
        <dbReference type="Proteomes" id="UP001154282"/>
    </source>
</evidence>
<keyword evidence="2" id="KW-0547">Nucleotide-binding</keyword>
<keyword evidence="2" id="KW-0067">ATP-binding</keyword>
<sequence length="383" mass="43721">SENKQFRVGKFHKKKRFATALVGGETVVDVFDGEEMEWHLPRDDDSYGSSDLCYRLTFQSRNRDKVLNRYLRHVYQVFEEMCPELQLFTWCWSECLRAGGWRPMESRHPKTFDTIAMDGELKRSIVDDLERFVARRDFYKKNGDPWKRGYLLYGPPGTGKSSVVAAMSNHLKFNLYVMELGNIRSDYELRHALLSIQNKSIVVFEDIDCCPELHARSDSDGNDESTDQNIPNDGSHHKHKNPAAKTMLNCIDGVWSSHGEERIIVFTTNHKDVLDPALIRPGRMDMHIHLSYCTPEAFRSLAAIYLEVERNHPLLEEIGELLQTVDVTPAALAEELRKGSDGDVILQQVVDFLNQKKLGKGEKKNLMGGSIDSKPVVSVDFAT</sequence>
<feature type="region of interest" description="Disordered" evidence="3">
    <location>
        <begin position="215"/>
        <end position="241"/>
    </location>
</feature>
<dbReference type="GO" id="GO:0016887">
    <property type="term" value="F:ATP hydrolysis activity"/>
    <property type="evidence" value="ECO:0007669"/>
    <property type="project" value="InterPro"/>
</dbReference>
<evidence type="ECO:0000259" key="4">
    <source>
        <dbReference type="SMART" id="SM00382"/>
    </source>
</evidence>
<dbReference type="InterPro" id="IPR058017">
    <property type="entry name" value="At3g28540-like_C"/>
</dbReference>